<dbReference type="GO" id="GO:0003755">
    <property type="term" value="F:peptidyl-prolyl cis-trans isomerase activity"/>
    <property type="evidence" value="ECO:0007669"/>
    <property type="project" value="UniProtKB-UniRule"/>
</dbReference>
<dbReference type="SUPFAM" id="SSF54534">
    <property type="entry name" value="FKBP-like"/>
    <property type="match status" value="1"/>
</dbReference>
<evidence type="ECO:0000259" key="7">
    <source>
        <dbReference type="PROSITE" id="PS50059"/>
    </source>
</evidence>
<dbReference type="EMBL" id="QDDL01000005">
    <property type="protein sequence ID" value="PVZ68331.1"/>
    <property type="molecule type" value="Genomic_DNA"/>
</dbReference>
<evidence type="ECO:0000256" key="2">
    <source>
        <dbReference type="ARBA" id="ARBA00006577"/>
    </source>
</evidence>
<organism evidence="8 9">
    <name type="scientific">Pelagibaculum spongiae</name>
    <dbReference type="NCBI Taxonomy" id="2080658"/>
    <lineage>
        <taxon>Bacteria</taxon>
        <taxon>Pseudomonadati</taxon>
        <taxon>Pseudomonadota</taxon>
        <taxon>Gammaproteobacteria</taxon>
        <taxon>Oceanospirillales</taxon>
        <taxon>Pelagibaculum</taxon>
    </lineage>
</organism>
<feature type="domain" description="PPIase FKBP-type" evidence="7">
    <location>
        <begin position="163"/>
        <end position="248"/>
    </location>
</feature>
<protein>
    <recommendedName>
        <fullName evidence="6">Peptidyl-prolyl cis-trans isomerase</fullName>
        <ecNumber evidence="6">5.2.1.8</ecNumber>
    </recommendedName>
</protein>
<comment type="catalytic activity">
    <reaction evidence="1 5 6">
        <text>[protein]-peptidylproline (omega=180) = [protein]-peptidylproline (omega=0)</text>
        <dbReference type="Rhea" id="RHEA:16237"/>
        <dbReference type="Rhea" id="RHEA-COMP:10747"/>
        <dbReference type="Rhea" id="RHEA-COMP:10748"/>
        <dbReference type="ChEBI" id="CHEBI:83833"/>
        <dbReference type="ChEBI" id="CHEBI:83834"/>
        <dbReference type="EC" id="5.2.1.8"/>
    </reaction>
</comment>
<evidence type="ECO:0000313" key="9">
    <source>
        <dbReference type="Proteomes" id="UP000244906"/>
    </source>
</evidence>
<dbReference type="RefSeq" id="WP_116687657.1">
    <property type="nucleotide sequence ID" value="NZ_CAWNYD010000005.1"/>
</dbReference>
<dbReference type="InterPro" id="IPR000774">
    <property type="entry name" value="PPIase_FKBP_N"/>
</dbReference>
<keyword evidence="9" id="KW-1185">Reference proteome</keyword>
<sequence length="258" mass="27836">MKRLFLASGLVLGFGLVGCQSGDDKTAEAEAAKPAVEAAAPAAELLKTDLDKVSYSIGMNIGDNLRKNLSEADMTLLVKGLQDSFSGKELLLSQEDAQNAMFAFQQKKMEEERAKQEQELSSRTTDATTFFTENGKTEGVITLDSGVQYKILTEGKGAKPQLADTVTTHYEGTLLNGDVFDSSYERGEPVSFPLQGVIKGWTEVLQLMPVGSTWEVYIPAELGYGNRPAGKIPAGSALKFKIELISIAEQKAEDKKAG</sequence>
<dbReference type="OrthoDB" id="9814548at2"/>
<keyword evidence="4 5" id="KW-0413">Isomerase</keyword>
<evidence type="ECO:0000256" key="6">
    <source>
        <dbReference type="RuleBase" id="RU003915"/>
    </source>
</evidence>
<dbReference type="PROSITE" id="PS50059">
    <property type="entry name" value="FKBP_PPIASE"/>
    <property type="match status" value="1"/>
</dbReference>
<evidence type="ECO:0000256" key="3">
    <source>
        <dbReference type="ARBA" id="ARBA00023110"/>
    </source>
</evidence>
<gene>
    <name evidence="8" type="ORF">DC094_13685</name>
</gene>
<name>A0A2V1GVG3_9GAMM</name>
<dbReference type="Gene3D" id="1.10.287.460">
    <property type="entry name" value="Peptidyl-prolyl cis-trans isomerase, FKBP-type, N-terminal domain"/>
    <property type="match status" value="1"/>
</dbReference>
<dbReference type="InterPro" id="IPR046357">
    <property type="entry name" value="PPIase_dom_sf"/>
</dbReference>
<proteinExistence type="inferred from homology"/>
<dbReference type="PROSITE" id="PS51257">
    <property type="entry name" value="PROKAR_LIPOPROTEIN"/>
    <property type="match status" value="1"/>
</dbReference>
<evidence type="ECO:0000256" key="4">
    <source>
        <dbReference type="ARBA" id="ARBA00023235"/>
    </source>
</evidence>
<evidence type="ECO:0000256" key="1">
    <source>
        <dbReference type="ARBA" id="ARBA00000971"/>
    </source>
</evidence>
<dbReference type="AlphaFoldDB" id="A0A2V1GVG3"/>
<dbReference type="Pfam" id="PF01346">
    <property type="entry name" value="FKBP_N"/>
    <property type="match status" value="1"/>
</dbReference>
<dbReference type="PANTHER" id="PTHR43811:SF23">
    <property type="entry name" value="FKBP-TYPE 22 KDA PEPTIDYL-PROLYL CIS-TRANS ISOMERASE"/>
    <property type="match status" value="1"/>
</dbReference>
<evidence type="ECO:0000313" key="8">
    <source>
        <dbReference type="EMBL" id="PVZ68331.1"/>
    </source>
</evidence>
<dbReference type="Gene3D" id="3.10.50.40">
    <property type="match status" value="1"/>
</dbReference>
<dbReference type="Pfam" id="PF00254">
    <property type="entry name" value="FKBP_C"/>
    <property type="match status" value="1"/>
</dbReference>
<keyword evidence="3 5" id="KW-0697">Rotamase</keyword>
<dbReference type="InterPro" id="IPR001179">
    <property type="entry name" value="PPIase_FKBP_dom"/>
</dbReference>
<dbReference type="PANTHER" id="PTHR43811">
    <property type="entry name" value="FKBP-TYPE PEPTIDYL-PROLYL CIS-TRANS ISOMERASE FKPA"/>
    <property type="match status" value="1"/>
</dbReference>
<dbReference type="InterPro" id="IPR036944">
    <property type="entry name" value="PPIase_FKBP_N_sf"/>
</dbReference>
<comment type="caution">
    <text evidence="8">The sequence shown here is derived from an EMBL/GenBank/DDBJ whole genome shotgun (WGS) entry which is preliminary data.</text>
</comment>
<evidence type="ECO:0000256" key="5">
    <source>
        <dbReference type="PROSITE-ProRule" id="PRU00277"/>
    </source>
</evidence>
<dbReference type="Proteomes" id="UP000244906">
    <property type="component" value="Unassembled WGS sequence"/>
</dbReference>
<dbReference type="EC" id="5.2.1.8" evidence="6"/>
<reference evidence="8 9" key="1">
    <citation type="submission" date="2018-04" db="EMBL/GenBank/DDBJ databases">
        <title>Thalassorhabdus spongiae gen. nov., sp. nov., isolated from a marine sponge in South-West Iceland.</title>
        <authorList>
            <person name="Knobloch S."/>
            <person name="Daussin A."/>
            <person name="Johannsson R."/>
            <person name="Marteinsson V.T."/>
        </authorList>
    </citation>
    <scope>NUCLEOTIDE SEQUENCE [LARGE SCALE GENOMIC DNA]</scope>
    <source>
        <strain evidence="8 9">Hp12</strain>
    </source>
</reference>
<dbReference type="GO" id="GO:0006457">
    <property type="term" value="P:protein folding"/>
    <property type="evidence" value="ECO:0007669"/>
    <property type="project" value="InterPro"/>
</dbReference>
<accession>A0A2V1GVG3</accession>
<comment type="similarity">
    <text evidence="2 6">Belongs to the FKBP-type PPIase family.</text>
</comment>